<sequence length="423" mass="45513">MTQNTPDFARVCGPFIEKLFSDVRELTRSPAPRRGVTRLGYSPEEDRTVEYLKRAGEALGLESEVDGAGNLWLTLPGRDRSLPALVSGSHADSVLDGGNYDGLAGIAAAFCPVLWLKATGIVLPRDYRVLVLRSEEQGLVGSTGLLGKLKPVDLDRRFIAGAPTLGELLAGHGLDVEKLTGGKPLMDLTKIAAFFEAHIEQSSKLDNSKTARVGLVTGIRGIRLNRKIRAIGVGAHAGAIDFPFRHDAACACARFVSHIYDKWAHALAMGDDLVVTTGSIRTPDTAIPNKIAGECEMTLDMRSLDDEAFERFSAVIDRELDQIAQEMGVTFESDPSIIIPPNHSDPVLMAHLRKGAESLGIGVMEMPSGAGHDAANFGAAGIPFAMLFIANQKGSHNPDEAMKMDDFLAAARVLTEALIRYDE</sequence>
<gene>
    <name evidence="4" type="ORF">GBM96_00625</name>
</gene>
<accession>A0AAI9SE20</accession>
<comment type="cofactor">
    <cofactor evidence="3">
        <name>Zn(2+)</name>
        <dbReference type="ChEBI" id="CHEBI:29105"/>
    </cofactor>
    <text evidence="3">Binds 2 Zn(2+) ions per subunit.</text>
</comment>
<dbReference type="SUPFAM" id="SSF55031">
    <property type="entry name" value="Bacterial exopeptidase dimerisation domain"/>
    <property type="match status" value="1"/>
</dbReference>
<evidence type="ECO:0000256" key="3">
    <source>
        <dbReference type="PIRSR" id="PIRSR001235-1"/>
    </source>
</evidence>
<dbReference type="Pfam" id="PF01546">
    <property type="entry name" value="Peptidase_M20"/>
    <property type="match status" value="1"/>
</dbReference>
<comment type="caution">
    <text evidence="4">The sequence shown here is derived from an EMBL/GenBank/DDBJ whole genome shotgun (WGS) entry which is preliminary data.</text>
</comment>
<evidence type="ECO:0000256" key="1">
    <source>
        <dbReference type="ARBA" id="ARBA00006153"/>
    </source>
</evidence>
<dbReference type="NCBIfam" id="TIGR01879">
    <property type="entry name" value="hydantase"/>
    <property type="match status" value="1"/>
</dbReference>
<feature type="binding site" evidence="3">
    <location>
        <position position="101"/>
    </location>
    <ligand>
        <name>Zn(2+)</name>
        <dbReference type="ChEBI" id="CHEBI:29105"/>
        <label>2</label>
    </ligand>
</feature>
<keyword evidence="3" id="KW-0862">Zinc</keyword>
<comment type="similarity">
    <text evidence="1">Belongs to the peptidase M20 family.</text>
</comment>
<protein>
    <submittedName>
        <fullName evidence="4">Zn-dependent hydrolase</fullName>
    </submittedName>
</protein>
<feature type="binding site" evidence="3">
    <location>
        <position position="101"/>
    </location>
    <ligand>
        <name>Zn(2+)</name>
        <dbReference type="ChEBI" id="CHEBI:29105"/>
        <label>1</label>
    </ligand>
</feature>
<dbReference type="PANTHER" id="PTHR32494">
    <property type="entry name" value="ALLANTOATE DEIMINASE-RELATED"/>
    <property type="match status" value="1"/>
</dbReference>
<keyword evidence="3" id="KW-0479">Metal-binding</keyword>
<dbReference type="InterPro" id="IPR002933">
    <property type="entry name" value="Peptidase_M20"/>
</dbReference>
<reference evidence="4 5" key="1">
    <citation type="submission" date="2019-10" db="EMBL/GenBank/DDBJ databases">
        <title>Genome diversity of Sutterella seckii.</title>
        <authorList>
            <person name="Chaplin A.V."/>
            <person name="Sokolova S.R."/>
            <person name="Mosin K.A."/>
            <person name="Ivanova E.L."/>
            <person name="Kochetkova T.O."/>
            <person name="Goltsov A.Y."/>
            <person name="Trofimov D.Y."/>
            <person name="Efimov B.A."/>
        </authorList>
    </citation>
    <scope>NUCLEOTIDE SEQUENCE [LARGE SCALE GENOMIC DNA]</scope>
    <source>
        <strain evidence="4 5">ASD3426</strain>
    </source>
</reference>
<dbReference type="Gene3D" id="3.40.630.10">
    <property type="entry name" value="Zn peptidases"/>
    <property type="match status" value="1"/>
</dbReference>
<organism evidence="4 5">
    <name type="scientific">Sutterella seckii</name>
    <dbReference type="NCBI Taxonomy" id="1944635"/>
    <lineage>
        <taxon>Bacteria</taxon>
        <taxon>Pseudomonadati</taxon>
        <taxon>Pseudomonadota</taxon>
        <taxon>Betaproteobacteria</taxon>
        <taxon>Burkholderiales</taxon>
        <taxon>Sutterellaceae</taxon>
        <taxon>Sutterella</taxon>
    </lineage>
</organism>
<feature type="binding site" evidence="3">
    <location>
        <position position="198"/>
    </location>
    <ligand>
        <name>Zn(2+)</name>
        <dbReference type="ChEBI" id="CHEBI:29105"/>
        <label>1</label>
    </ligand>
</feature>
<dbReference type="InterPro" id="IPR010158">
    <property type="entry name" value="Amidase_Cbmase"/>
</dbReference>
<dbReference type="GO" id="GO:0016813">
    <property type="term" value="F:hydrolase activity, acting on carbon-nitrogen (but not peptide) bonds, in linear amidines"/>
    <property type="evidence" value="ECO:0007669"/>
    <property type="project" value="InterPro"/>
</dbReference>
<dbReference type="Proteomes" id="UP000469462">
    <property type="component" value="Unassembled WGS sequence"/>
</dbReference>
<dbReference type="RefSeq" id="WP_139687844.1">
    <property type="nucleotide sequence ID" value="NZ_WEHW01000001.1"/>
</dbReference>
<dbReference type="GO" id="GO:0046872">
    <property type="term" value="F:metal ion binding"/>
    <property type="evidence" value="ECO:0007669"/>
    <property type="project" value="UniProtKB-KW"/>
</dbReference>
<dbReference type="InterPro" id="IPR036264">
    <property type="entry name" value="Bact_exopeptidase_dim_dom"/>
</dbReference>
<dbReference type="PIRSF" id="PIRSF001235">
    <property type="entry name" value="Amidase_carbamoylase"/>
    <property type="match status" value="1"/>
</dbReference>
<dbReference type="PANTHER" id="PTHR32494:SF5">
    <property type="entry name" value="ALLANTOATE AMIDOHYDROLASE"/>
    <property type="match status" value="1"/>
</dbReference>
<keyword evidence="2 4" id="KW-0378">Hydrolase</keyword>
<name>A0AAI9SE20_9BURK</name>
<proteinExistence type="inferred from homology"/>
<dbReference type="AlphaFoldDB" id="A0AAI9SE20"/>
<feature type="binding site" evidence="3">
    <location>
        <position position="136"/>
    </location>
    <ligand>
        <name>Zn(2+)</name>
        <dbReference type="ChEBI" id="CHEBI:29105"/>
        <label>2</label>
    </ligand>
</feature>
<dbReference type="Gene3D" id="3.30.70.360">
    <property type="match status" value="1"/>
</dbReference>
<evidence type="ECO:0000313" key="5">
    <source>
        <dbReference type="Proteomes" id="UP000469462"/>
    </source>
</evidence>
<evidence type="ECO:0000256" key="2">
    <source>
        <dbReference type="ARBA" id="ARBA00022801"/>
    </source>
</evidence>
<dbReference type="SUPFAM" id="SSF53187">
    <property type="entry name" value="Zn-dependent exopeptidases"/>
    <property type="match status" value="1"/>
</dbReference>
<feature type="binding site" evidence="3">
    <location>
        <position position="90"/>
    </location>
    <ligand>
        <name>Zn(2+)</name>
        <dbReference type="ChEBI" id="CHEBI:29105"/>
        <label>1</label>
    </ligand>
</feature>
<dbReference type="EMBL" id="WEHW01000001">
    <property type="protein sequence ID" value="KAB7652882.1"/>
    <property type="molecule type" value="Genomic_DNA"/>
</dbReference>
<feature type="binding site" evidence="3">
    <location>
        <position position="396"/>
    </location>
    <ligand>
        <name>Zn(2+)</name>
        <dbReference type="ChEBI" id="CHEBI:29105"/>
        <label>2</label>
    </ligand>
</feature>
<evidence type="ECO:0000313" key="4">
    <source>
        <dbReference type="EMBL" id="KAB7652882.1"/>
    </source>
</evidence>
<keyword evidence="5" id="KW-1185">Reference proteome</keyword>